<gene>
    <name evidence="3" type="ORF">GWI33_016970</name>
</gene>
<organism evidence="3 4">
    <name type="scientific">Rhynchophorus ferrugineus</name>
    <name type="common">Red palm weevil</name>
    <name type="synonym">Curculio ferrugineus</name>
    <dbReference type="NCBI Taxonomy" id="354439"/>
    <lineage>
        <taxon>Eukaryota</taxon>
        <taxon>Metazoa</taxon>
        <taxon>Ecdysozoa</taxon>
        <taxon>Arthropoda</taxon>
        <taxon>Hexapoda</taxon>
        <taxon>Insecta</taxon>
        <taxon>Pterygota</taxon>
        <taxon>Neoptera</taxon>
        <taxon>Endopterygota</taxon>
        <taxon>Coleoptera</taxon>
        <taxon>Polyphaga</taxon>
        <taxon>Cucujiformia</taxon>
        <taxon>Curculionidae</taxon>
        <taxon>Dryophthorinae</taxon>
        <taxon>Rhynchophorus</taxon>
    </lineage>
</organism>
<feature type="transmembrane region" description="Helical" evidence="1">
    <location>
        <begin position="373"/>
        <end position="394"/>
    </location>
</feature>
<name>A0A834M4F6_RHYFE</name>
<proteinExistence type="predicted"/>
<keyword evidence="1" id="KW-1133">Transmembrane helix</keyword>
<dbReference type="Pfam" id="PF01757">
    <property type="entry name" value="Acyl_transf_3"/>
    <property type="match status" value="1"/>
</dbReference>
<evidence type="ECO:0000259" key="2">
    <source>
        <dbReference type="Pfam" id="PF01757"/>
    </source>
</evidence>
<feature type="transmembrane region" description="Helical" evidence="1">
    <location>
        <begin position="273"/>
        <end position="296"/>
    </location>
</feature>
<feature type="transmembrane region" description="Helical" evidence="1">
    <location>
        <begin position="519"/>
        <end position="544"/>
    </location>
</feature>
<feature type="transmembrane region" description="Helical" evidence="1">
    <location>
        <begin position="456"/>
        <end position="479"/>
    </location>
</feature>
<dbReference type="GO" id="GO:0016747">
    <property type="term" value="F:acyltransferase activity, transferring groups other than amino-acyl groups"/>
    <property type="evidence" value="ECO:0007669"/>
    <property type="project" value="InterPro"/>
</dbReference>
<accession>A0A834M4F6</accession>
<feature type="transmembrane region" description="Helical" evidence="1">
    <location>
        <begin position="427"/>
        <end position="444"/>
    </location>
</feature>
<protein>
    <recommendedName>
        <fullName evidence="2">Acyltransferase 3 domain-containing protein</fullName>
    </recommendedName>
</protein>
<feature type="transmembrane region" description="Helical" evidence="1">
    <location>
        <begin position="491"/>
        <end position="512"/>
    </location>
</feature>
<dbReference type="EMBL" id="JAACXV010014142">
    <property type="protein sequence ID" value="KAF7270028.1"/>
    <property type="molecule type" value="Genomic_DNA"/>
</dbReference>
<feature type="transmembrane region" description="Helical" evidence="1">
    <location>
        <begin position="198"/>
        <end position="217"/>
    </location>
</feature>
<feature type="transmembrane region" description="Helical" evidence="1">
    <location>
        <begin position="564"/>
        <end position="587"/>
    </location>
</feature>
<keyword evidence="1" id="KW-0472">Membrane</keyword>
<evidence type="ECO:0000313" key="4">
    <source>
        <dbReference type="Proteomes" id="UP000625711"/>
    </source>
</evidence>
<dbReference type="OrthoDB" id="10265389at2759"/>
<dbReference type="PANTHER" id="PTHR11161">
    <property type="entry name" value="O-ACYLTRANSFERASE"/>
    <property type="match status" value="1"/>
</dbReference>
<feature type="domain" description="Acyltransferase 3" evidence="2">
    <location>
        <begin position="195"/>
        <end position="588"/>
    </location>
</feature>
<evidence type="ECO:0000256" key="1">
    <source>
        <dbReference type="SAM" id="Phobius"/>
    </source>
</evidence>
<evidence type="ECO:0000313" key="3">
    <source>
        <dbReference type="EMBL" id="KAF7270028.1"/>
    </source>
</evidence>
<comment type="caution">
    <text evidence="3">The sequence shown here is derived from an EMBL/GenBank/DDBJ whole genome shotgun (WGS) entry which is preliminary data.</text>
</comment>
<feature type="transmembrane region" description="Helical" evidence="1">
    <location>
        <begin position="237"/>
        <end position="261"/>
    </location>
</feature>
<dbReference type="Proteomes" id="UP000625711">
    <property type="component" value="Unassembled WGS sequence"/>
</dbReference>
<dbReference type="PANTHER" id="PTHR11161:SF22">
    <property type="entry name" value="ACYLTRANSFERASE 3 DOMAIN-CONTAINING PROTEIN-RELATED"/>
    <property type="match status" value="1"/>
</dbReference>
<reference evidence="3" key="1">
    <citation type="submission" date="2020-08" db="EMBL/GenBank/DDBJ databases">
        <title>Genome sequencing and assembly of the red palm weevil Rhynchophorus ferrugineus.</title>
        <authorList>
            <person name="Dias G.B."/>
            <person name="Bergman C.M."/>
            <person name="Manee M."/>
        </authorList>
    </citation>
    <scope>NUCLEOTIDE SEQUENCE</scope>
    <source>
        <strain evidence="3">AA-2017</strain>
        <tissue evidence="3">Whole larva</tissue>
    </source>
</reference>
<dbReference type="AlphaFoldDB" id="A0A834M4F6"/>
<dbReference type="InterPro" id="IPR002656">
    <property type="entry name" value="Acyl_transf_3_dom"/>
</dbReference>
<feature type="transmembrane region" description="Helical" evidence="1">
    <location>
        <begin position="128"/>
        <end position="150"/>
    </location>
</feature>
<feature type="transmembrane region" description="Helical" evidence="1">
    <location>
        <begin position="347"/>
        <end position="366"/>
    </location>
</feature>
<dbReference type="InterPro" id="IPR052728">
    <property type="entry name" value="O2_lipid_transport_reg"/>
</dbReference>
<keyword evidence="4" id="KW-1185">Reference proteome</keyword>
<sequence length="622" mass="72686">MFFFIDEEYALMPELFYMDNYDLCMLRGSDALYCTFTFTLKALEENNTVWNIIQDVSSDPRHYNHTNLRHGICLPTICSDYYNKTSDHLKVAEDCYKKKMLPLGLTGTITKLKCQESESIYPIRTYDWIFAVFAAAYILFILTVSIYCGINSNKSSPYKRNSKVNHVLEAFSISNNWKRLTAVSTNPDHEKLKIFNGLRFATMFCVILSHTLLQLLGGPVSNTKYTEQTTKKPLNVLVLQGSYVVQTFFIISGWLFSYQFFERRMTRGQLKPAFFLLAIVYRYIRLVPTLLVVWAIHSTWLVHLSRGPYWDDFVGEEYRNCRANGWTNMLFINNLVHKNEMCLQQTWFLAADMQLFLIGLIVLYIINKYPHKVYHVFGVLLFISFVAPGIVAYWKNHYIVQRQLPETVYDLRILKQDIFHDMLTSPLNNMFGFYTGMLAGYLFLKYKDCNLKNRKVMSILWWLMFAIAVPPLQIAYFFYDPNYQNTRIGSAMFWMFGKALFVIGATLIYFGMTYRLGGLVYWFFSRDIMLIIGRLTYSCYLVHVVFVKMPMGYKRYPIYANDNIFFLSVFSDVCISYLTAFLLCMLIEMPVSALQKLMLPKEPKAVENSRDQDVGENLCSKV</sequence>
<keyword evidence="1" id="KW-0812">Transmembrane</keyword>